<comment type="caution">
    <text evidence="2">The sequence shown here is derived from an EMBL/GenBank/DDBJ whole genome shotgun (WGS) entry which is preliminary data.</text>
</comment>
<keyword evidence="3" id="KW-1185">Reference proteome</keyword>
<feature type="region of interest" description="Disordered" evidence="1">
    <location>
        <begin position="88"/>
        <end position="121"/>
    </location>
</feature>
<gene>
    <name evidence="2" type="ORF">MVEN_01766100</name>
</gene>
<evidence type="ECO:0000256" key="1">
    <source>
        <dbReference type="SAM" id="MobiDB-lite"/>
    </source>
</evidence>
<protein>
    <submittedName>
        <fullName evidence="2">NADP-dependent oxidoreductase RED1</fullName>
    </submittedName>
</protein>
<evidence type="ECO:0000313" key="2">
    <source>
        <dbReference type="EMBL" id="KAF7343338.1"/>
    </source>
</evidence>
<evidence type="ECO:0000313" key="3">
    <source>
        <dbReference type="Proteomes" id="UP000620124"/>
    </source>
</evidence>
<name>A0A8H6XKK8_9AGAR</name>
<dbReference type="Gene3D" id="3.40.50.720">
    <property type="entry name" value="NAD(P)-binding Rossmann-like Domain"/>
    <property type="match status" value="1"/>
</dbReference>
<accession>A0A8H6XKK8</accession>
<proteinExistence type="predicted"/>
<dbReference type="InterPro" id="IPR036291">
    <property type="entry name" value="NAD(P)-bd_dom_sf"/>
</dbReference>
<dbReference type="Proteomes" id="UP000620124">
    <property type="component" value="Unassembled WGS sequence"/>
</dbReference>
<dbReference type="AlphaFoldDB" id="A0A8H6XKK8"/>
<dbReference type="OrthoDB" id="3063638at2759"/>
<sequence>MDSLCRSRGAREDPIFRLEEILHAKEGEAAFSNTSSGPVGSYAFIYIRQSRTHRMVIQLAKRDRLKVIASAGSVEKVKFMKETGADDALTTKQRTPARCWSTRGDRHDNVGGSKIRSPVDL</sequence>
<dbReference type="SUPFAM" id="SSF51735">
    <property type="entry name" value="NAD(P)-binding Rossmann-fold domains"/>
    <property type="match status" value="1"/>
</dbReference>
<dbReference type="EMBL" id="JACAZI010000016">
    <property type="protein sequence ID" value="KAF7343338.1"/>
    <property type="molecule type" value="Genomic_DNA"/>
</dbReference>
<organism evidence="2 3">
    <name type="scientific">Mycena venus</name>
    <dbReference type="NCBI Taxonomy" id="2733690"/>
    <lineage>
        <taxon>Eukaryota</taxon>
        <taxon>Fungi</taxon>
        <taxon>Dikarya</taxon>
        <taxon>Basidiomycota</taxon>
        <taxon>Agaricomycotina</taxon>
        <taxon>Agaricomycetes</taxon>
        <taxon>Agaricomycetidae</taxon>
        <taxon>Agaricales</taxon>
        <taxon>Marasmiineae</taxon>
        <taxon>Mycenaceae</taxon>
        <taxon>Mycena</taxon>
    </lineage>
</organism>
<reference evidence="2" key="1">
    <citation type="submission" date="2020-05" db="EMBL/GenBank/DDBJ databases">
        <title>Mycena genomes resolve the evolution of fungal bioluminescence.</title>
        <authorList>
            <person name="Tsai I.J."/>
        </authorList>
    </citation>
    <scope>NUCLEOTIDE SEQUENCE</scope>
    <source>
        <strain evidence="2">CCC161011</strain>
    </source>
</reference>